<sequence length="34" mass="4235">MTISIRRMHHPLLRYYEMTMAHYTQIRDLSVIEQ</sequence>
<evidence type="ECO:0000313" key="1">
    <source>
        <dbReference type="EMBL" id="CDW46583.1"/>
    </source>
</evidence>
<organism evidence="1">
    <name type="scientific">Lepeophtheirus salmonis</name>
    <name type="common">Salmon louse</name>
    <name type="synonym">Caligus salmonis</name>
    <dbReference type="NCBI Taxonomy" id="72036"/>
    <lineage>
        <taxon>Eukaryota</taxon>
        <taxon>Metazoa</taxon>
        <taxon>Ecdysozoa</taxon>
        <taxon>Arthropoda</taxon>
        <taxon>Crustacea</taxon>
        <taxon>Multicrustacea</taxon>
        <taxon>Hexanauplia</taxon>
        <taxon>Copepoda</taxon>
        <taxon>Siphonostomatoida</taxon>
        <taxon>Caligidae</taxon>
        <taxon>Lepeophtheirus</taxon>
    </lineage>
</organism>
<protein>
    <submittedName>
        <fullName evidence="1">Uncharacterized protein</fullName>
    </submittedName>
</protein>
<dbReference type="AlphaFoldDB" id="A0A0K2V7R8"/>
<reference evidence="1" key="1">
    <citation type="submission" date="2014-05" db="EMBL/GenBank/DDBJ databases">
        <authorList>
            <person name="Chronopoulou M."/>
        </authorList>
    </citation>
    <scope>NUCLEOTIDE SEQUENCE</scope>
    <source>
        <tissue evidence="1">Whole organism</tissue>
    </source>
</reference>
<accession>A0A0K2V7R8</accession>
<name>A0A0K2V7R8_LEPSM</name>
<proteinExistence type="predicted"/>
<dbReference type="EMBL" id="HACA01029222">
    <property type="protein sequence ID" value="CDW46583.1"/>
    <property type="molecule type" value="Transcribed_RNA"/>
</dbReference>